<dbReference type="AlphaFoldDB" id="A0A0F9RXZ4"/>
<sequence length="50" mass="5850">MADGSIWKEGKYWMARTSRGRKVHLGTVDRIVFILESWRGKNLEKGVEEK</sequence>
<comment type="caution">
    <text evidence="1">The sequence shown here is derived from an EMBL/GenBank/DDBJ whole genome shotgun (WGS) entry which is preliminary data.</text>
</comment>
<reference evidence="1" key="1">
    <citation type="journal article" date="2015" name="Nature">
        <title>Complex archaea that bridge the gap between prokaryotes and eukaryotes.</title>
        <authorList>
            <person name="Spang A."/>
            <person name="Saw J.H."/>
            <person name="Jorgensen S.L."/>
            <person name="Zaremba-Niedzwiedzka K."/>
            <person name="Martijn J."/>
            <person name="Lind A.E."/>
            <person name="van Eijk R."/>
            <person name="Schleper C."/>
            <person name="Guy L."/>
            <person name="Ettema T.J."/>
        </authorList>
    </citation>
    <scope>NUCLEOTIDE SEQUENCE</scope>
</reference>
<evidence type="ECO:0000313" key="1">
    <source>
        <dbReference type="EMBL" id="KKN54767.1"/>
    </source>
</evidence>
<gene>
    <name evidence="1" type="ORF">LCGC14_0589190</name>
</gene>
<accession>A0A0F9RXZ4</accession>
<dbReference type="EMBL" id="LAZR01000913">
    <property type="protein sequence ID" value="KKN54767.1"/>
    <property type="molecule type" value="Genomic_DNA"/>
</dbReference>
<proteinExistence type="predicted"/>
<organism evidence="1">
    <name type="scientific">marine sediment metagenome</name>
    <dbReference type="NCBI Taxonomy" id="412755"/>
    <lineage>
        <taxon>unclassified sequences</taxon>
        <taxon>metagenomes</taxon>
        <taxon>ecological metagenomes</taxon>
    </lineage>
</organism>
<protein>
    <submittedName>
        <fullName evidence="1">Uncharacterized protein</fullName>
    </submittedName>
</protein>
<name>A0A0F9RXZ4_9ZZZZ</name>